<evidence type="ECO:0000313" key="2">
    <source>
        <dbReference type="EMBL" id="KAK7028998.1"/>
    </source>
</evidence>
<feature type="compositionally biased region" description="Low complexity" evidence="1">
    <location>
        <begin position="156"/>
        <end position="167"/>
    </location>
</feature>
<dbReference type="Proteomes" id="UP001383192">
    <property type="component" value="Unassembled WGS sequence"/>
</dbReference>
<protein>
    <submittedName>
        <fullName evidence="3">Uncharacterized protein</fullName>
    </submittedName>
</protein>
<comment type="caution">
    <text evidence="3">The sequence shown here is derived from an EMBL/GenBank/DDBJ whole genome shotgun (WGS) entry which is preliminary data.</text>
</comment>
<feature type="compositionally biased region" description="Pro residues" evidence="1">
    <location>
        <begin position="58"/>
        <end position="68"/>
    </location>
</feature>
<feature type="compositionally biased region" description="Polar residues" evidence="1">
    <location>
        <begin position="27"/>
        <end position="41"/>
    </location>
</feature>
<feature type="region of interest" description="Disordered" evidence="1">
    <location>
        <begin position="18"/>
        <end position="83"/>
    </location>
</feature>
<accession>A0AAW0CRN0</accession>
<sequence length="317" mass="35048">MDAALMCCPSFKVSALRRPVRPHQSDDSQLTPLQYIRSTSPAPRPQDERPSAHSTYPPALPMVPPPPSAESTRSFFEVDQDPPQSSWLQYIGDRYFPARSKCGTGNHSGQTWKIRLPQSPMEAPTLTLHTSPNTTPCSSRDNRSLIPTPVVSTPVQDDTISTTTTQSLHPSRSTTSLSVISKAIQDDSSVHTSTRCNQPMSPVSIVSTAIQVQGDTSLTDGPQEDSSKPDASGSHWQQEEIDAILRMPYIFTRIVRLSNRQVLSYAYFVSESIEVGRSLFIEGRIEAQVVTVLSQMGSEVYLCGPIFQNERNRDREA</sequence>
<reference evidence="3 4" key="1">
    <citation type="submission" date="2024-01" db="EMBL/GenBank/DDBJ databases">
        <title>A draft genome for a cacao thread blight-causing isolate of Paramarasmius palmivorus.</title>
        <authorList>
            <person name="Baruah I.K."/>
            <person name="Bukari Y."/>
            <person name="Amoako-Attah I."/>
            <person name="Meinhardt L.W."/>
            <person name="Bailey B.A."/>
            <person name="Cohen S.P."/>
        </authorList>
    </citation>
    <scope>NUCLEOTIDE SEQUENCE [LARGE SCALE GENOMIC DNA]</scope>
    <source>
        <strain evidence="3 4">GH-12</strain>
    </source>
</reference>
<feature type="region of interest" description="Disordered" evidence="1">
    <location>
        <begin position="215"/>
        <end position="235"/>
    </location>
</feature>
<keyword evidence="4" id="KW-1185">Reference proteome</keyword>
<dbReference type="EMBL" id="JAYKXP010000085">
    <property type="protein sequence ID" value="KAK7028998.1"/>
    <property type="molecule type" value="Genomic_DNA"/>
</dbReference>
<feature type="compositionally biased region" description="Polar residues" evidence="1">
    <location>
        <begin position="129"/>
        <end position="139"/>
    </location>
</feature>
<dbReference type="EMBL" id="JAYKXP010000031">
    <property type="protein sequence ID" value="KAK7041940.1"/>
    <property type="molecule type" value="Genomic_DNA"/>
</dbReference>
<dbReference type="AlphaFoldDB" id="A0AAW0CRN0"/>
<organism evidence="3 4">
    <name type="scientific">Paramarasmius palmivorus</name>
    <dbReference type="NCBI Taxonomy" id="297713"/>
    <lineage>
        <taxon>Eukaryota</taxon>
        <taxon>Fungi</taxon>
        <taxon>Dikarya</taxon>
        <taxon>Basidiomycota</taxon>
        <taxon>Agaricomycotina</taxon>
        <taxon>Agaricomycetes</taxon>
        <taxon>Agaricomycetidae</taxon>
        <taxon>Agaricales</taxon>
        <taxon>Marasmiineae</taxon>
        <taxon>Marasmiaceae</taxon>
        <taxon>Paramarasmius</taxon>
    </lineage>
</organism>
<proteinExistence type="predicted"/>
<gene>
    <name evidence="3" type="ORF">VNI00_008922</name>
    <name evidence="2" type="ORF">VNI00_014708</name>
</gene>
<feature type="region of interest" description="Disordered" evidence="1">
    <location>
        <begin position="129"/>
        <end position="176"/>
    </location>
</feature>
<evidence type="ECO:0000313" key="3">
    <source>
        <dbReference type="EMBL" id="KAK7041940.1"/>
    </source>
</evidence>
<evidence type="ECO:0000256" key="1">
    <source>
        <dbReference type="SAM" id="MobiDB-lite"/>
    </source>
</evidence>
<evidence type="ECO:0000313" key="4">
    <source>
        <dbReference type="Proteomes" id="UP001383192"/>
    </source>
</evidence>
<name>A0AAW0CRN0_9AGAR</name>